<evidence type="ECO:0000256" key="4">
    <source>
        <dbReference type="ARBA" id="ARBA00022989"/>
    </source>
</evidence>
<comment type="subcellular location">
    <subcellularLocation>
        <location evidence="1">Cell membrane</location>
        <topology evidence="1">Multi-pass membrane protein</topology>
    </subcellularLocation>
</comment>
<feature type="transmembrane region" description="Helical" evidence="6">
    <location>
        <begin position="170"/>
        <end position="192"/>
    </location>
</feature>
<proteinExistence type="predicted"/>
<feature type="transmembrane region" description="Helical" evidence="6">
    <location>
        <begin position="17"/>
        <end position="37"/>
    </location>
</feature>
<name>A0A919K5G4_9ACTN</name>
<sequence length="223" mass="23671">MVRLLLLEDHRGDTGEVALAFGLTAGMVAMVSAMGQIERGANRIYGIRRDRAASSKYGRAGVLALVAGLPTLAGFVLVVGGPAVSESLQRAYGWESPVEAVWSVLYWPFAVALTLTGITLLLRHLPYRRQPSLPWLLPGAILSTLLWLALSAMLAAYVNSALSFSEIYGALAAMVALLLWANASGVALLLGFACCAQLEAYRAGQGRPLLKPNAEYGLWSGGP</sequence>
<dbReference type="GO" id="GO:0005886">
    <property type="term" value="C:plasma membrane"/>
    <property type="evidence" value="ECO:0007669"/>
    <property type="project" value="UniProtKB-SubCell"/>
</dbReference>
<protein>
    <submittedName>
        <fullName evidence="7">Uncharacterized protein</fullName>
    </submittedName>
</protein>
<evidence type="ECO:0000256" key="1">
    <source>
        <dbReference type="ARBA" id="ARBA00004651"/>
    </source>
</evidence>
<feature type="transmembrane region" description="Helical" evidence="6">
    <location>
        <begin position="104"/>
        <end position="123"/>
    </location>
</feature>
<accession>A0A919K5G4</accession>
<evidence type="ECO:0000256" key="6">
    <source>
        <dbReference type="SAM" id="Phobius"/>
    </source>
</evidence>
<evidence type="ECO:0000256" key="5">
    <source>
        <dbReference type="ARBA" id="ARBA00023136"/>
    </source>
</evidence>
<dbReference type="PANTHER" id="PTHR30213">
    <property type="entry name" value="INNER MEMBRANE PROTEIN YHJD"/>
    <property type="match status" value="1"/>
</dbReference>
<evidence type="ECO:0000256" key="2">
    <source>
        <dbReference type="ARBA" id="ARBA00022475"/>
    </source>
</evidence>
<dbReference type="EMBL" id="BOMV01000100">
    <property type="protein sequence ID" value="GIF01252.1"/>
    <property type="molecule type" value="Genomic_DNA"/>
</dbReference>
<evidence type="ECO:0000313" key="8">
    <source>
        <dbReference type="Proteomes" id="UP000636960"/>
    </source>
</evidence>
<evidence type="ECO:0000313" key="7">
    <source>
        <dbReference type="EMBL" id="GIF01252.1"/>
    </source>
</evidence>
<gene>
    <name evidence="7" type="ORF">Ari01nite_87160</name>
</gene>
<keyword evidence="8" id="KW-1185">Reference proteome</keyword>
<evidence type="ECO:0000256" key="3">
    <source>
        <dbReference type="ARBA" id="ARBA00022692"/>
    </source>
</evidence>
<feature type="transmembrane region" description="Helical" evidence="6">
    <location>
        <begin position="135"/>
        <end position="158"/>
    </location>
</feature>
<keyword evidence="3 6" id="KW-0812">Transmembrane</keyword>
<feature type="transmembrane region" description="Helical" evidence="6">
    <location>
        <begin position="57"/>
        <end position="84"/>
    </location>
</feature>
<dbReference type="PANTHER" id="PTHR30213:SF0">
    <property type="entry name" value="UPF0761 MEMBRANE PROTEIN YIHY"/>
    <property type="match status" value="1"/>
</dbReference>
<dbReference type="InterPro" id="IPR017039">
    <property type="entry name" value="Virul_fac_BrkB"/>
</dbReference>
<comment type="caution">
    <text evidence="7">The sequence shown here is derived from an EMBL/GenBank/DDBJ whole genome shotgun (WGS) entry which is preliminary data.</text>
</comment>
<dbReference type="Proteomes" id="UP000636960">
    <property type="component" value="Unassembled WGS sequence"/>
</dbReference>
<dbReference type="Pfam" id="PF03631">
    <property type="entry name" value="Virul_fac_BrkB"/>
    <property type="match status" value="1"/>
</dbReference>
<keyword evidence="2" id="KW-1003">Cell membrane</keyword>
<dbReference type="PIRSF" id="PIRSF035875">
    <property type="entry name" value="RNase_BN"/>
    <property type="match status" value="1"/>
</dbReference>
<keyword evidence="5 6" id="KW-0472">Membrane</keyword>
<reference evidence="7" key="1">
    <citation type="submission" date="2021-01" db="EMBL/GenBank/DDBJ databases">
        <title>Whole genome shotgun sequence of Actinoplanes rishiriensis NBRC 108556.</title>
        <authorList>
            <person name="Komaki H."/>
            <person name="Tamura T."/>
        </authorList>
    </citation>
    <scope>NUCLEOTIDE SEQUENCE</scope>
    <source>
        <strain evidence="7">NBRC 108556</strain>
    </source>
</reference>
<dbReference type="AlphaFoldDB" id="A0A919K5G4"/>
<organism evidence="7 8">
    <name type="scientific">Paractinoplanes rishiriensis</name>
    <dbReference type="NCBI Taxonomy" id="1050105"/>
    <lineage>
        <taxon>Bacteria</taxon>
        <taxon>Bacillati</taxon>
        <taxon>Actinomycetota</taxon>
        <taxon>Actinomycetes</taxon>
        <taxon>Micromonosporales</taxon>
        <taxon>Micromonosporaceae</taxon>
        <taxon>Paractinoplanes</taxon>
    </lineage>
</organism>
<keyword evidence="4 6" id="KW-1133">Transmembrane helix</keyword>